<accession>L1J0S2</accession>
<reference evidence="3" key="3">
    <citation type="submission" date="2016-03" db="UniProtKB">
        <authorList>
            <consortium name="EnsemblProtists"/>
        </authorList>
    </citation>
    <scope>IDENTIFICATION</scope>
</reference>
<feature type="region of interest" description="Disordered" evidence="1">
    <location>
        <begin position="169"/>
        <end position="263"/>
    </location>
</feature>
<dbReference type="RefSeq" id="XP_005828670.1">
    <property type="nucleotide sequence ID" value="XM_005828613.1"/>
</dbReference>
<reference evidence="4" key="2">
    <citation type="submission" date="2012-11" db="EMBL/GenBank/DDBJ databases">
        <authorList>
            <person name="Kuo A."/>
            <person name="Curtis B.A."/>
            <person name="Tanifuji G."/>
            <person name="Burki F."/>
            <person name="Gruber A."/>
            <person name="Irimia M."/>
            <person name="Maruyama S."/>
            <person name="Arias M.C."/>
            <person name="Ball S.G."/>
            <person name="Gile G.H."/>
            <person name="Hirakawa Y."/>
            <person name="Hopkins J.F."/>
            <person name="Rensing S.A."/>
            <person name="Schmutz J."/>
            <person name="Symeonidi A."/>
            <person name="Elias M."/>
            <person name="Eveleigh R.J."/>
            <person name="Herman E.K."/>
            <person name="Klute M.J."/>
            <person name="Nakayama T."/>
            <person name="Obornik M."/>
            <person name="Reyes-Prieto A."/>
            <person name="Armbrust E.V."/>
            <person name="Aves S.J."/>
            <person name="Beiko R.G."/>
            <person name="Coutinho P."/>
            <person name="Dacks J.B."/>
            <person name="Durnford D.G."/>
            <person name="Fast N.M."/>
            <person name="Green B.R."/>
            <person name="Grisdale C."/>
            <person name="Hempe F."/>
            <person name="Henrissat B."/>
            <person name="Hoppner M.P."/>
            <person name="Ishida K.-I."/>
            <person name="Kim E."/>
            <person name="Koreny L."/>
            <person name="Kroth P.G."/>
            <person name="Liu Y."/>
            <person name="Malik S.-B."/>
            <person name="Maier U.G."/>
            <person name="McRose D."/>
            <person name="Mock T."/>
            <person name="Neilson J.A."/>
            <person name="Onodera N.T."/>
            <person name="Poole A.M."/>
            <person name="Pritham E.J."/>
            <person name="Richards T.A."/>
            <person name="Rocap G."/>
            <person name="Roy S.W."/>
            <person name="Sarai C."/>
            <person name="Schaack S."/>
            <person name="Shirato S."/>
            <person name="Slamovits C.H."/>
            <person name="Spencer D.F."/>
            <person name="Suzuki S."/>
            <person name="Worden A.Z."/>
            <person name="Zauner S."/>
            <person name="Barry K."/>
            <person name="Bell C."/>
            <person name="Bharti A.K."/>
            <person name="Crow J.A."/>
            <person name="Grimwood J."/>
            <person name="Kramer R."/>
            <person name="Lindquist E."/>
            <person name="Lucas S."/>
            <person name="Salamov A."/>
            <person name="McFadden G.I."/>
            <person name="Lane C.E."/>
            <person name="Keeling P.J."/>
            <person name="Gray M.W."/>
            <person name="Grigoriev I.V."/>
            <person name="Archibald J.M."/>
        </authorList>
    </citation>
    <scope>NUCLEOTIDE SEQUENCE</scope>
    <source>
        <strain evidence="4">CCMP2712</strain>
    </source>
</reference>
<dbReference type="HOGENOM" id="CLU_759621_0_0_1"/>
<evidence type="ECO:0000313" key="4">
    <source>
        <dbReference type="Proteomes" id="UP000011087"/>
    </source>
</evidence>
<reference evidence="2 4" key="1">
    <citation type="journal article" date="2012" name="Nature">
        <title>Algal genomes reveal evolutionary mosaicism and the fate of nucleomorphs.</title>
        <authorList>
            <consortium name="DOE Joint Genome Institute"/>
            <person name="Curtis B.A."/>
            <person name="Tanifuji G."/>
            <person name="Burki F."/>
            <person name="Gruber A."/>
            <person name="Irimia M."/>
            <person name="Maruyama S."/>
            <person name="Arias M.C."/>
            <person name="Ball S.G."/>
            <person name="Gile G.H."/>
            <person name="Hirakawa Y."/>
            <person name="Hopkins J.F."/>
            <person name="Kuo A."/>
            <person name="Rensing S.A."/>
            <person name="Schmutz J."/>
            <person name="Symeonidi A."/>
            <person name="Elias M."/>
            <person name="Eveleigh R.J."/>
            <person name="Herman E.K."/>
            <person name="Klute M.J."/>
            <person name="Nakayama T."/>
            <person name="Obornik M."/>
            <person name="Reyes-Prieto A."/>
            <person name="Armbrust E.V."/>
            <person name="Aves S.J."/>
            <person name="Beiko R.G."/>
            <person name="Coutinho P."/>
            <person name="Dacks J.B."/>
            <person name="Durnford D.G."/>
            <person name="Fast N.M."/>
            <person name="Green B.R."/>
            <person name="Grisdale C.J."/>
            <person name="Hempel F."/>
            <person name="Henrissat B."/>
            <person name="Hoppner M.P."/>
            <person name="Ishida K."/>
            <person name="Kim E."/>
            <person name="Koreny L."/>
            <person name="Kroth P.G."/>
            <person name="Liu Y."/>
            <person name="Malik S.B."/>
            <person name="Maier U.G."/>
            <person name="McRose D."/>
            <person name="Mock T."/>
            <person name="Neilson J.A."/>
            <person name="Onodera N.T."/>
            <person name="Poole A.M."/>
            <person name="Pritham E.J."/>
            <person name="Richards T.A."/>
            <person name="Rocap G."/>
            <person name="Roy S.W."/>
            <person name="Sarai C."/>
            <person name="Schaack S."/>
            <person name="Shirato S."/>
            <person name="Slamovits C.H."/>
            <person name="Spencer D.F."/>
            <person name="Suzuki S."/>
            <person name="Worden A.Z."/>
            <person name="Zauner S."/>
            <person name="Barry K."/>
            <person name="Bell C."/>
            <person name="Bharti A.K."/>
            <person name="Crow J.A."/>
            <person name="Grimwood J."/>
            <person name="Kramer R."/>
            <person name="Lindquist E."/>
            <person name="Lucas S."/>
            <person name="Salamov A."/>
            <person name="McFadden G.I."/>
            <person name="Lane C.E."/>
            <person name="Keeling P.J."/>
            <person name="Gray M.W."/>
            <person name="Grigoriev I.V."/>
            <person name="Archibald J.M."/>
        </authorList>
    </citation>
    <scope>NUCLEOTIDE SEQUENCE</scope>
    <source>
        <strain evidence="2 4">CCMP2712</strain>
    </source>
</reference>
<dbReference type="EnsemblProtists" id="EKX41690">
    <property type="protein sequence ID" value="EKX41690"/>
    <property type="gene ID" value="GUITHDRAFT_112397"/>
</dbReference>
<sequence length="365" mass="40561">MTGARKGEDLQQLEDAFKAVLHCAAKDDDDWVKLTGTLMSDIVSANRIRLDKKQMDDIGTSLSNMLSTSEAKNSLKGITSLQKRFLSIDNRALDLSDENWKVSCIDTSHCLRKDREAREHSFSVSGQNAAFPKAITPRPRTEANWWEGTQRTTSVGIPRHTDILQVLVEEVDEENDKTTDEAQAPSGKRSRGKKNQNEEEGGKQKKHRVNDAASAGAEQALAKEGHVWRRNKRMRERKSERIAAEDSGSASKPESFSDAPASSSLHLKTVPGLIELVETSRHLNEGAKRAIIDFIRGVRVNPFPDQPPLLSFTLRSERLDGKIESILLEINYDTGSWKEFASASASAILIGFVGSPKLLRGQRMK</sequence>
<dbReference type="AlphaFoldDB" id="L1J0S2"/>
<protein>
    <submittedName>
        <fullName evidence="2 3">Uncharacterized protein</fullName>
    </submittedName>
</protein>
<organism evidence="2">
    <name type="scientific">Guillardia theta (strain CCMP2712)</name>
    <name type="common">Cryptophyte</name>
    <dbReference type="NCBI Taxonomy" id="905079"/>
    <lineage>
        <taxon>Eukaryota</taxon>
        <taxon>Cryptophyceae</taxon>
        <taxon>Pyrenomonadales</taxon>
        <taxon>Geminigeraceae</taxon>
        <taxon>Guillardia</taxon>
    </lineage>
</organism>
<dbReference type="GeneID" id="17298310"/>
<dbReference type="KEGG" id="gtt:GUITHDRAFT_112397"/>
<proteinExistence type="predicted"/>
<dbReference type="EMBL" id="JH993022">
    <property type="protein sequence ID" value="EKX41690.1"/>
    <property type="molecule type" value="Genomic_DNA"/>
</dbReference>
<gene>
    <name evidence="2" type="ORF">GUITHDRAFT_112397</name>
</gene>
<keyword evidence="4" id="KW-1185">Reference proteome</keyword>
<feature type="compositionally biased region" description="Polar residues" evidence="1">
    <location>
        <begin position="248"/>
        <end position="263"/>
    </location>
</feature>
<evidence type="ECO:0000313" key="3">
    <source>
        <dbReference type="EnsemblProtists" id="EKX41690"/>
    </source>
</evidence>
<evidence type="ECO:0000313" key="2">
    <source>
        <dbReference type="EMBL" id="EKX41690.1"/>
    </source>
</evidence>
<evidence type="ECO:0000256" key="1">
    <source>
        <dbReference type="SAM" id="MobiDB-lite"/>
    </source>
</evidence>
<dbReference type="Proteomes" id="UP000011087">
    <property type="component" value="Unassembled WGS sequence"/>
</dbReference>
<name>L1J0S2_GUITC</name>
<dbReference type="PaxDb" id="55529-EKX41690"/>